<dbReference type="CDD" id="cd07302">
    <property type="entry name" value="CHD"/>
    <property type="match status" value="1"/>
</dbReference>
<dbReference type="Pfam" id="PF00498">
    <property type="entry name" value="FHA"/>
    <property type="match status" value="1"/>
</dbReference>
<dbReference type="CDD" id="cd00060">
    <property type="entry name" value="FHA"/>
    <property type="match status" value="1"/>
</dbReference>
<dbReference type="Proteomes" id="UP001267710">
    <property type="component" value="Unassembled WGS sequence"/>
</dbReference>
<dbReference type="EC" id="4.6.1.1" evidence="3"/>
<dbReference type="InterPro" id="IPR050697">
    <property type="entry name" value="Adenylyl/Guanylyl_Cyclase_3/4"/>
</dbReference>
<name>A0ABU1IEX8_9BURK</name>
<proteinExistence type="predicted"/>
<sequence>MSSVHTVVFADIVGSTALFDTLGNARAAAAVTALTQWIGESMQTHGGQVVKTLGDGVLGRFADPSAAVAAMVAVMRTHRDAMAARPDGLRQSIRVGLARGELVEVDGDCFGDAVNVAARLCERAGADEIWATAAALQQVGAVAGTQFIRLGPLEMRGKADPLVLFQVAWREDLESDSLTQQAALPSRLASLGTEAAGAVPLQLQLSWPGQVRRFAVPELPLQIGRSTDAAVCLADPRVSRLHARIEARQGTLVLTDLSSFGTWVRFDGSDTVVALRRDSCLVHGAGVMALGGPPNGPGTPTVRFRVAGPAAVGEGPV</sequence>
<accession>A0ABU1IEX8</accession>
<keyword evidence="4" id="KW-1185">Reference proteome</keyword>
<evidence type="ECO:0000259" key="2">
    <source>
        <dbReference type="PROSITE" id="PS50125"/>
    </source>
</evidence>
<protein>
    <submittedName>
        <fullName evidence="3">Adenylate cyclase</fullName>
        <ecNumber evidence="3">4.6.1.1</ecNumber>
    </submittedName>
</protein>
<dbReference type="PROSITE" id="PS50125">
    <property type="entry name" value="GUANYLATE_CYCLASE_2"/>
    <property type="match status" value="1"/>
</dbReference>
<dbReference type="InterPro" id="IPR008984">
    <property type="entry name" value="SMAD_FHA_dom_sf"/>
</dbReference>
<feature type="domain" description="Guanylate cyclase" evidence="2">
    <location>
        <begin position="6"/>
        <end position="121"/>
    </location>
</feature>
<dbReference type="PANTHER" id="PTHR43081">
    <property type="entry name" value="ADENYLATE CYCLASE, TERMINAL-DIFFERENTIATION SPECIFIC-RELATED"/>
    <property type="match status" value="1"/>
</dbReference>
<evidence type="ECO:0000259" key="1">
    <source>
        <dbReference type="PROSITE" id="PS50006"/>
    </source>
</evidence>
<feature type="domain" description="FHA" evidence="1">
    <location>
        <begin position="221"/>
        <end position="264"/>
    </location>
</feature>
<gene>
    <name evidence="3" type="ORF">QE399_003467</name>
</gene>
<dbReference type="Gene3D" id="2.60.200.20">
    <property type="match status" value="1"/>
</dbReference>
<dbReference type="SUPFAM" id="SSF55073">
    <property type="entry name" value="Nucleotide cyclase"/>
    <property type="match status" value="1"/>
</dbReference>
<dbReference type="GO" id="GO:0004016">
    <property type="term" value="F:adenylate cyclase activity"/>
    <property type="evidence" value="ECO:0007669"/>
    <property type="project" value="UniProtKB-EC"/>
</dbReference>
<dbReference type="InterPro" id="IPR029787">
    <property type="entry name" value="Nucleotide_cyclase"/>
</dbReference>
<organism evidence="3 4">
    <name type="scientific">Paracidovorax wautersii</name>
    <dbReference type="NCBI Taxonomy" id="1177982"/>
    <lineage>
        <taxon>Bacteria</taxon>
        <taxon>Pseudomonadati</taxon>
        <taxon>Pseudomonadota</taxon>
        <taxon>Betaproteobacteria</taxon>
        <taxon>Burkholderiales</taxon>
        <taxon>Comamonadaceae</taxon>
        <taxon>Paracidovorax</taxon>
    </lineage>
</organism>
<dbReference type="PROSITE" id="PS50006">
    <property type="entry name" value="FHA_DOMAIN"/>
    <property type="match status" value="1"/>
</dbReference>
<dbReference type="InterPro" id="IPR001054">
    <property type="entry name" value="A/G_cyclase"/>
</dbReference>
<evidence type="ECO:0000313" key="4">
    <source>
        <dbReference type="Proteomes" id="UP001267710"/>
    </source>
</evidence>
<dbReference type="RefSeq" id="WP_309830682.1">
    <property type="nucleotide sequence ID" value="NZ_JAVIZX010000001.1"/>
</dbReference>
<dbReference type="InterPro" id="IPR000253">
    <property type="entry name" value="FHA_dom"/>
</dbReference>
<keyword evidence="3" id="KW-0456">Lyase</keyword>
<dbReference type="SUPFAM" id="SSF49879">
    <property type="entry name" value="SMAD/FHA domain"/>
    <property type="match status" value="1"/>
</dbReference>
<reference evidence="3 4" key="1">
    <citation type="submission" date="2023-08" db="EMBL/GenBank/DDBJ databases">
        <title>Functional and genomic diversity of the sorghum phyllosphere microbiome.</title>
        <authorList>
            <person name="Shade A."/>
        </authorList>
    </citation>
    <scope>NUCLEOTIDE SEQUENCE [LARGE SCALE GENOMIC DNA]</scope>
    <source>
        <strain evidence="3 4">SORGH_AS_0335</strain>
    </source>
</reference>
<dbReference type="Pfam" id="PF00211">
    <property type="entry name" value="Guanylate_cyc"/>
    <property type="match status" value="1"/>
</dbReference>
<dbReference type="EMBL" id="JAVIZX010000001">
    <property type="protein sequence ID" value="MDR6215778.1"/>
    <property type="molecule type" value="Genomic_DNA"/>
</dbReference>
<comment type="caution">
    <text evidence="3">The sequence shown here is derived from an EMBL/GenBank/DDBJ whole genome shotgun (WGS) entry which is preliminary data.</text>
</comment>
<evidence type="ECO:0000313" key="3">
    <source>
        <dbReference type="EMBL" id="MDR6215778.1"/>
    </source>
</evidence>
<dbReference type="PANTHER" id="PTHR43081:SF1">
    <property type="entry name" value="ADENYLATE CYCLASE, TERMINAL-DIFFERENTIATION SPECIFIC"/>
    <property type="match status" value="1"/>
</dbReference>
<dbReference type="Gene3D" id="3.30.70.1230">
    <property type="entry name" value="Nucleotide cyclase"/>
    <property type="match status" value="1"/>
</dbReference>